<dbReference type="Gene3D" id="1.10.8.640">
    <property type="entry name" value="Cytochrome C biogenesis protein"/>
    <property type="match status" value="1"/>
</dbReference>
<sequence length="151" mass="16649">MAVVIDAGALEARDAADDPALEARMMHVASALRCLVCQNQTIADSHAGLAVDLRREIREQLAAGRSEAEVLTFMTDRYGDFVLYRPPVDARTWLLWFGPTALLGTAAGGLWWHLRGRSRRPDTDFEADPDELPRAPAIDNPATPPRRASKE</sequence>
<feature type="region of interest" description="Disordered" evidence="8">
    <location>
        <begin position="120"/>
        <end position="151"/>
    </location>
</feature>
<protein>
    <recommendedName>
        <fullName evidence="7">Cytochrome c-type biogenesis protein</fullName>
    </recommendedName>
</protein>
<evidence type="ECO:0000256" key="6">
    <source>
        <dbReference type="ARBA" id="ARBA00023004"/>
    </source>
</evidence>
<dbReference type="PANTHER" id="PTHR47870:SF1">
    <property type="entry name" value="CYTOCHROME C-TYPE BIOGENESIS PROTEIN CCMH"/>
    <property type="match status" value="1"/>
</dbReference>
<evidence type="ECO:0000256" key="2">
    <source>
        <dbReference type="ARBA" id="ARBA00022617"/>
    </source>
</evidence>
<dbReference type="PANTHER" id="PTHR47870">
    <property type="entry name" value="CYTOCHROME C-TYPE BIOGENESIS PROTEIN CCMH"/>
    <property type="match status" value="1"/>
</dbReference>
<accession>A0ABT7LFU7</accession>
<keyword evidence="3 7" id="KW-0479">Metal-binding</keyword>
<keyword evidence="7" id="KW-0472">Membrane</keyword>
<keyword evidence="7" id="KW-0812">Transmembrane</keyword>
<keyword evidence="6 7" id="KW-0408">Iron</keyword>
<evidence type="ECO:0000313" key="11">
    <source>
        <dbReference type="Proteomes" id="UP001238603"/>
    </source>
</evidence>
<keyword evidence="2 7" id="KW-0349">Heme</keyword>
<evidence type="ECO:0000256" key="7">
    <source>
        <dbReference type="RuleBase" id="RU364112"/>
    </source>
</evidence>
<proteinExistence type="inferred from homology"/>
<keyword evidence="5" id="KW-0201">Cytochrome c-type biogenesis</keyword>
<reference evidence="10 11" key="1">
    <citation type="submission" date="2023-06" db="EMBL/GenBank/DDBJ databases">
        <title>Pelomonas sp. APW6 16S ribosomal RNA gene genome sequencing and assembly.</title>
        <authorList>
            <person name="Woo H."/>
        </authorList>
    </citation>
    <scope>NUCLEOTIDE SEQUENCE [LARGE SCALE GENOMIC DNA]</scope>
    <source>
        <strain evidence="10 11">APW6</strain>
    </source>
</reference>
<evidence type="ECO:0000256" key="1">
    <source>
        <dbReference type="ARBA" id="ARBA00010342"/>
    </source>
</evidence>
<evidence type="ECO:0000259" key="9">
    <source>
        <dbReference type="Pfam" id="PF03918"/>
    </source>
</evidence>
<dbReference type="CDD" id="cd16378">
    <property type="entry name" value="CcmH_N"/>
    <property type="match status" value="1"/>
</dbReference>
<comment type="caution">
    <text evidence="10">The sequence shown here is derived from an EMBL/GenBank/DDBJ whole genome shotgun (WGS) entry which is preliminary data.</text>
</comment>
<dbReference type="InterPro" id="IPR038297">
    <property type="entry name" value="CcmH/CycL/NrfF/Ccl2_sf"/>
</dbReference>
<keyword evidence="11" id="KW-1185">Reference proteome</keyword>
<comment type="function">
    <text evidence="7">Possible subunit of a heme lyase.</text>
</comment>
<evidence type="ECO:0000313" key="10">
    <source>
        <dbReference type="EMBL" id="MDL5031713.1"/>
    </source>
</evidence>
<evidence type="ECO:0000256" key="8">
    <source>
        <dbReference type="SAM" id="MobiDB-lite"/>
    </source>
</evidence>
<evidence type="ECO:0000256" key="3">
    <source>
        <dbReference type="ARBA" id="ARBA00022723"/>
    </source>
</evidence>
<dbReference type="InterPro" id="IPR005616">
    <property type="entry name" value="CcmH/CycL/Ccl2/NrfF_N"/>
</dbReference>
<feature type="transmembrane region" description="Helical" evidence="7">
    <location>
        <begin position="93"/>
        <end position="112"/>
    </location>
</feature>
<organism evidence="10 11">
    <name type="scientific">Roseateles subflavus</name>
    <dbReference type="NCBI Taxonomy" id="3053353"/>
    <lineage>
        <taxon>Bacteria</taxon>
        <taxon>Pseudomonadati</taxon>
        <taxon>Pseudomonadota</taxon>
        <taxon>Betaproteobacteria</taxon>
        <taxon>Burkholderiales</taxon>
        <taxon>Sphaerotilaceae</taxon>
        <taxon>Roseateles</taxon>
    </lineage>
</organism>
<gene>
    <name evidence="10" type="ORF">QRD43_07315</name>
</gene>
<evidence type="ECO:0000256" key="5">
    <source>
        <dbReference type="ARBA" id="ARBA00022748"/>
    </source>
</evidence>
<comment type="similarity">
    <text evidence="1 7">Belongs to the CcmH/CycL/Ccl2/NrfF family.</text>
</comment>
<dbReference type="EMBL" id="JASVDS010000002">
    <property type="protein sequence ID" value="MDL5031713.1"/>
    <property type="molecule type" value="Genomic_DNA"/>
</dbReference>
<dbReference type="Proteomes" id="UP001238603">
    <property type="component" value="Unassembled WGS sequence"/>
</dbReference>
<name>A0ABT7LFU7_9BURK</name>
<keyword evidence="4 7" id="KW-0732">Signal</keyword>
<dbReference type="Pfam" id="PF03918">
    <property type="entry name" value="CcmH"/>
    <property type="match status" value="1"/>
</dbReference>
<dbReference type="InterPro" id="IPR051263">
    <property type="entry name" value="C-type_cytochrome_biogenesis"/>
</dbReference>
<keyword evidence="7" id="KW-1133">Transmembrane helix</keyword>
<feature type="domain" description="CcmH/CycL/Ccl2/NrfF N-terminal" evidence="9">
    <location>
        <begin position="4"/>
        <end position="132"/>
    </location>
</feature>
<evidence type="ECO:0000256" key="4">
    <source>
        <dbReference type="ARBA" id="ARBA00022729"/>
    </source>
</evidence>